<dbReference type="Gene3D" id="3.30.450.20">
    <property type="entry name" value="PAS domain"/>
    <property type="match status" value="1"/>
</dbReference>
<dbReference type="NCBIfam" id="TIGR00254">
    <property type="entry name" value="GGDEF"/>
    <property type="match status" value="1"/>
</dbReference>
<evidence type="ECO:0000313" key="4">
    <source>
        <dbReference type="Proteomes" id="UP000186015"/>
    </source>
</evidence>
<evidence type="ECO:0000259" key="1">
    <source>
        <dbReference type="PROSITE" id="PS50883"/>
    </source>
</evidence>
<dbReference type="InterPro" id="IPR000160">
    <property type="entry name" value="GGDEF_dom"/>
</dbReference>
<organism evidence="3 4">
    <name type="scientific">Ruminococcus albus</name>
    <dbReference type="NCBI Taxonomy" id="1264"/>
    <lineage>
        <taxon>Bacteria</taxon>
        <taxon>Bacillati</taxon>
        <taxon>Bacillota</taxon>
        <taxon>Clostridia</taxon>
        <taxon>Eubacteriales</taxon>
        <taxon>Oscillospiraceae</taxon>
        <taxon>Ruminococcus</taxon>
    </lineage>
</organism>
<dbReference type="SMART" id="SM00052">
    <property type="entry name" value="EAL"/>
    <property type="match status" value="1"/>
</dbReference>
<dbReference type="PANTHER" id="PTHR33121:SF70">
    <property type="entry name" value="SIGNALING PROTEIN YKOW"/>
    <property type="match status" value="1"/>
</dbReference>
<feature type="domain" description="EAL" evidence="1">
    <location>
        <begin position="320"/>
        <end position="574"/>
    </location>
</feature>
<proteinExistence type="predicted"/>
<dbReference type="CDD" id="cd01948">
    <property type="entry name" value="EAL"/>
    <property type="match status" value="1"/>
</dbReference>
<dbReference type="InterPro" id="IPR035919">
    <property type="entry name" value="EAL_sf"/>
</dbReference>
<dbReference type="EMBL" id="FOAT01000002">
    <property type="protein sequence ID" value="SEK39092.1"/>
    <property type="molecule type" value="Genomic_DNA"/>
</dbReference>
<reference evidence="3 4" key="1">
    <citation type="submission" date="2016-10" db="EMBL/GenBank/DDBJ databases">
        <authorList>
            <person name="de Groot N.N."/>
        </authorList>
    </citation>
    <scope>NUCLEOTIDE SEQUENCE [LARGE SCALE GENOMIC DNA]</scope>
    <source>
        <strain evidence="3 4">KH2T6</strain>
    </source>
</reference>
<dbReference type="PANTHER" id="PTHR33121">
    <property type="entry name" value="CYCLIC DI-GMP PHOSPHODIESTERASE PDEF"/>
    <property type="match status" value="1"/>
</dbReference>
<gene>
    <name evidence="3" type="ORF">SAMN05216469_102166</name>
</gene>
<sequence length="990" mass="113142">MERYRFTDNERALMEKADIPFAIYQFIDKRVVTLILSKGFCDLFGYDDPEKAYYDMDHNMYKDTHPDDTGRIADAAYRFATADAAGYDVVYRSKAKDGESYNIIHAQAKHIQTDTGVRLAQVWYTYEGVCCGNEASASLLTDSFNTALYKDSSLKASYYDHLTGLPGMTYFFELATYKRKVIELDGGTPAMLYMDFSGMKYYNHKFGFAEGDKLLQAFSRVLAKHFGNENTSRLGQDHFAVITKAEGIETELKSLFEECAAMEDVQTLPVHVGIYKHWFDGIVASMACDRAKFACDTLKNLYSSEFSYYDMKMKDAEERQQYIIANLDKAIEERWIKVYYQPIVRAVNGRVCDEEALARWIDPVMGFMSPGDFIPVLENHKLIYKLDLFVVECVLQKIKTLSGAGLNLMPQSVNLSRSDFDSCDIVSEICRRVDKAGIDHSMLTIEITESVLGDDFDFMKKQVERFRALGFRVWMDDFGSGYSSLDMLQSMPFDLLKFDMRFMQQFNNGPKSRIMLTELLRMANALGLDTVCEGVETEEQAKFLLEAGCAKLQGYYYQKPIPVEKILEKYALGIQIGFEEPEQSQYYDIVGRISLHDISSVAQGDNVSLDKYFDSMPMAVIEVKGNGLVRFTRSNSSYREFMHRNFGMQISDNAFNYGETTLDERSPFLKALLNCRNDRNTFMVDEQMGSVTVHSCMRRIAVNPNGTYAVAVAVLSVRDNSNGTTYENIARALAADFTSLYYVDLRNDEFVEYSSKRGEDELALERHGKDFFAASRADAVKILYSEDADNFIAVFTKENVLKKLDEQGTFTITYRQMSDRELVYMSLKVMRMQHDPDHIIIGTRNVDQQMKQNQMLEQIRRNEAVFSRMMALSGDYICLYTIDPVTEDYVEYSATNMYKGYGLKKRGKDFFKAGRDTCHKVIYSEEDCERFRSQFTKENVMNCVEKDGSFTIKYSITTPDGPMSVVARAAMIREEGGKKLVFGVKKAAVT</sequence>
<protein>
    <submittedName>
        <fullName evidence="3">Diguanylate cyclase (GGDEF) domain-containing protein</fullName>
    </submittedName>
</protein>
<dbReference type="InterPro" id="IPR050706">
    <property type="entry name" value="Cyclic-di-GMP_PDE-like"/>
</dbReference>
<dbReference type="InterPro" id="IPR043128">
    <property type="entry name" value="Rev_trsase/Diguanyl_cyclase"/>
</dbReference>
<feature type="domain" description="GGDEF" evidence="2">
    <location>
        <begin position="187"/>
        <end position="311"/>
    </location>
</feature>
<dbReference type="InterPro" id="IPR001633">
    <property type="entry name" value="EAL_dom"/>
</dbReference>
<dbReference type="AlphaFoldDB" id="A0A1H7GQ20"/>
<dbReference type="OrthoDB" id="9762141at2"/>
<dbReference type="RefSeq" id="WP_074829402.1">
    <property type="nucleotide sequence ID" value="NZ_FOAT01000002.1"/>
</dbReference>
<dbReference type="SUPFAM" id="SSF141868">
    <property type="entry name" value="EAL domain-like"/>
    <property type="match status" value="1"/>
</dbReference>
<accession>A0A1H7GQ20</accession>
<dbReference type="Gene3D" id="3.20.20.450">
    <property type="entry name" value="EAL domain"/>
    <property type="match status" value="1"/>
</dbReference>
<dbReference type="GO" id="GO:0071111">
    <property type="term" value="F:cyclic-guanylate-specific phosphodiesterase activity"/>
    <property type="evidence" value="ECO:0007669"/>
    <property type="project" value="InterPro"/>
</dbReference>
<dbReference type="Proteomes" id="UP000186015">
    <property type="component" value="Unassembled WGS sequence"/>
</dbReference>
<dbReference type="Pfam" id="PF00563">
    <property type="entry name" value="EAL"/>
    <property type="match status" value="1"/>
</dbReference>
<name>A0A1H7GQ20_RUMAL</name>
<evidence type="ECO:0000313" key="3">
    <source>
        <dbReference type="EMBL" id="SEK39092.1"/>
    </source>
</evidence>
<evidence type="ECO:0000259" key="2">
    <source>
        <dbReference type="PROSITE" id="PS50887"/>
    </source>
</evidence>
<dbReference type="PROSITE" id="PS50883">
    <property type="entry name" value="EAL"/>
    <property type="match status" value="1"/>
</dbReference>
<dbReference type="SUPFAM" id="SSF55073">
    <property type="entry name" value="Nucleotide cyclase"/>
    <property type="match status" value="1"/>
</dbReference>
<dbReference type="InterPro" id="IPR029787">
    <property type="entry name" value="Nucleotide_cyclase"/>
</dbReference>
<dbReference type="PROSITE" id="PS50887">
    <property type="entry name" value="GGDEF"/>
    <property type="match status" value="1"/>
</dbReference>
<dbReference type="Pfam" id="PF00990">
    <property type="entry name" value="GGDEF"/>
    <property type="match status" value="1"/>
</dbReference>
<dbReference type="SMART" id="SM00267">
    <property type="entry name" value="GGDEF"/>
    <property type="match status" value="1"/>
</dbReference>
<dbReference type="Gene3D" id="3.30.70.270">
    <property type="match status" value="1"/>
</dbReference>